<feature type="transmembrane region" description="Helical" evidence="1">
    <location>
        <begin position="44"/>
        <end position="64"/>
    </location>
</feature>
<dbReference type="Proteomes" id="UP000614996">
    <property type="component" value="Unassembled WGS sequence"/>
</dbReference>
<dbReference type="AlphaFoldDB" id="A0A8J4AC19"/>
<keyword evidence="3" id="KW-1185">Reference proteome</keyword>
<keyword evidence="1" id="KW-0812">Transmembrane</keyword>
<gene>
    <name evidence="2" type="ORF">NUM_22060</name>
</gene>
<keyword evidence="1" id="KW-1133">Transmembrane helix</keyword>
<dbReference type="RefSeq" id="WP_207124711.1">
    <property type="nucleotide sequence ID" value="NZ_BOPO01000033.1"/>
</dbReference>
<evidence type="ECO:0000256" key="1">
    <source>
        <dbReference type="SAM" id="Phobius"/>
    </source>
</evidence>
<keyword evidence="1" id="KW-0472">Membrane</keyword>
<protein>
    <submittedName>
        <fullName evidence="2">Uncharacterized protein</fullName>
    </submittedName>
</protein>
<reference evidence="3" key="1">
    <citation type="journal article" date="2021" name="Int. J. Syst. Evol. Microbiol.">
        <title>Actinocatenispora comari sp. nov., an endophytic actinomycete isolated from aerial parts of Comarum salesowianum.</title>
        <authorList>
            <person name="Oyunbileg N."/>
            <person name="Iizaka Y."/>
            <person name="Hamada M."/>
            <person name="Davaapurev B.O."/>
            <person name="Fukumoto A."/>
            <person name="Tsetseg B."/>
            <person name="Kato F."/>
            <person name="Tamura T."/>
            <person name="Batkhuu J."/>
            <person name="Anzai Y."/>
        </authorList>
    </citation>
    <scope>NUCLEOTIDE SEQUENCE [LARGE SCALE GENOMIC DNA]</scope>
    <source>
        <strain evidence="3">NUM-2625</strain>
    </source>
</reference>
<feature type="transmembrane region" description="Helical" evidence="1">
    <location>
        <begin position="7"/>
        <end position="29"/>
    </location>
</feature>
<dbReference type="EMBL" id="BOPO01000033">
    <property type="protein sequence ID" value="GIL26952.1"/>
    <property type="molecule type" value="Genomic_DNA"/>
</dbReference>
<organism evidence="2 3">
    <name type="scientific">Actinocatenispora comari</name>
    <dbReference type="NCBI Taxonomy" id="2807577"/>
    <lineage>
        <taxon>Bacteria</taxon>
        <taxon>Bacillati</taxon>
        <taxon>Actinomycetota</taxon>
        <taxon>Actinomycetes</taxon>
        <taxon>Micromonosporales</taxon>
        <taxon>Micromonosporaceae</taxon>
        <taxon>Actinocatenispora</taxon>
    </lineage>
</organism>
<evidence type="ECO:0000313" key="3">
    <source>
        <dbReference type="Proteomes" id="UP000614996"/>
    </source>
</evidence>
<accession>A0A8J4AC19</accession>
<sequence length="85" mass="9077">MKVRDGVAVITLVLLAVAGGWLVAAPFLLHYQPTGAHWTGSTRLSLWFGVGLLGLGMLSLAGYATAALREVVVRNAPPGRHERRD</sequence>
<evidence type="ECO:0000313" key="2">
    <source>
        <dbReference type="EMBL" id="GIL26952.1"/>
    </source>
</evidence>
<name>A0A8J4AC19_9ACTN</name>
<proteinExistence type="predicted"/>
<comment type="caution">
    <text evidence="2">The sequence shown here is derived from an EMBL/GenBank/DDBJ whole genome shotgun (WGS) entry which is preliminary data.</text>
</comment>